<feature type="compositionally biased region" description="Low complexity" evidence="1">
    <location>
        <begin position="429"/>
        <end position="444"/>
    </location>
</feature>
<feature type="region of interest" description="Disordered" evidence="1">
    <location>
        <begin position="1"/>
        <end position="33"/>
    </location>
</feature>
<feature type="compositionally biased region" description="Polar residues" evidence="1">
    <location>
        <begin position="1"/>
        <end position="12"/>
    </location>
</feature>
<dbReference type="EMBL" id="JANBPT010000024">
    <property type="protein sequence ID" value="KAJ1929777.1"/>
    <property type="molecule type" value="Genomic_DNA"/>
</dbReference>
<evidence type="ECO:0000256" key="1">
    <source>
        <dbReference type="SAM" id="MobiDB-lite"/>
    </source>
</evidence>
<accession>A0A9W8AM03</accession>
<organism evidence="2 3">
    <name type="scientific">Tieghemiomyces parasiticus</name>
    <dbReference type="NCBI Taxonomy" id="78921"/>
    <lineage>
        <taxon>Eukaryota</taxon>
        <taxon>Fungi</taxon>
        <taxon>Fungi incertae sedis</taxon>
        <taxon>Zoopagomycota</taxon>
        <taxon>Kickxellomycotina</taxon>
        <taxon>Dimargaritomycetes</taxon>
        <taxon>Dimargaritales</taxon>
        <taxon>Dimargaritaceae</taxon>
        <taxon>Tieghemiomyces</taxon>
    </lineage>
</organism>
<feature type="region of interest" description="Disordered" evidence="1">
    <location>
        <begin position="412"/>
        <end position="449"/>
    </location>
</feature>
<proteinExistence type="predicted"/>
<evidence type="ECO:0000313" key="2">
    <source>
        <dbReference type="EMBL" id="KAJ1929777.1"/>
    </source>
</evidence>
<dbReference type="GO" id="GO:0031901">
    <property type="term" value="C:early endosome membrane"/>
    <property type="evidence" value="ECO:0007669"/>
    <property type="project" value="TreeGrafter"/>
</dbReference>
<protein>
    <submittedName>
        <fullName evidence="2">Uncharacterized protein</fullName>
    </submittedName>
</protein>
<dbReference type="InterPro" id="IPR051118">
    <property type="entry name" value="LST-2"/>
</dbReference>
<dbReference type="Proteomes" id="UP001150569">
    <property type="component" value="Unassembled WGS sequence"/>
</dbReference>
<keyword evidence="3" id="KW-1185">Reference proteome</keyword>
<comment type="caution">
    <text evidence="2">The sequence shown here is derived from an EMBL/GenBank/DDBJ whole genome shotgun (WGS) entry which is preliminary data.</text>
</comment>
<dbReference type="PANTHER" id="PTHR46465">
    <property type="entry name" value="LATERAL SIGNALING TARGET PROTEIN 2 HOMOLOG"/>
    <property type="match status" value="1"/>
</dbReference>
<reference evidence="2" key="1">
    <citation type="submission" date="2022-07" db="EMBL/GenBank/DDBJ databases">
        <title>Phylogenomic reconstructions and comparative analyses of Kickxellomycotina fungi.</title>
        <authorList>
            <person name="Reynolds N.K."/>
            <person name="Stajich J.E."/>
            <person name="Barry K."/>
            <person name="Grigoriev I.V."/>
            <person name="Crous P."/>
            <person name="Smith M.E."/>
        </authorList>
    </citation>
    <scope>NUCLEOTIDE SEQUENCE</scope>
    <source>
        <strain evidence="2">RSA 861</strain>
    </source>
</reference>
<dbReference type="AlphaFoldDB" id="A0A9W8AM03"/>
<gene>
    <name evidence="2" type="ORF">IWQ60_000863</name>
</gene>
<sequence>MENALLSNQVPESSLTRGSPPRRPSSWRTAFGQSSSLSATTAAASNSAAAMDSSAVTAQPPASALPVITQIFQCPKWKVPAAPKLPNARENKPLAMYFLAEEKLASAVALLEKCRNPNSASFKEAADRVHMCQRILLNTIYLVYSAMDSTWKSSRSYRQYLPDEDQQELNRSFSESILFAAQAISRGFQIRGIEERSDSLNFPATELCASLDALRFVFRHRAAECTSAPYELLYPVLSDFDRAWTIFERQLCFAYFDVGGSDLRGQNAATSAEDPTADDDQQLAVLTAILSETVMHSVQTDIVSRDAIEYCDPAAILAVPRLAIVHALLHAADTLRLTDPDHAFWWFRPHSGSLTYIQTALQCLEPNQLATLERMLASGDASVADASSAAGKQQRAAPTMVYGETLTVPTGMRGRREATPMPPPSPVTSLRSSYSSAGSSCPTSPLAESASPPWAVPTVAAVYSAQPSTVSLHDLFVRICQIADGLQSGTFAKPFLSVMQKVFTMHAGDAE</sequence>
<evidence type="ECO:0000313" key="3">
    <source>
        <dbReference type="Proteomes" id="UP001150569"/>
    </source>
</evidence>
<dbReference type="OrthoDB" id="20035at2759"/>
<name>A0A9W8AM03_9FUNG</name>
<dbReference type="PANTHER" id="PTHR46465:SF2">
    <property type="entry name" value="LATERAL SIGNALING TARGET PROTEIN 2 HOMOLOG"/>
    <property type="match status" value="1"/>
</dbReference>